<gene>
    <name evidence="2" type="ORF">AB5J49_09460</name>
</gene>
<dbReference type="RefSeq" id="WP_369175092.1">
    <property type="nucleotide sequence ID" value="NZ_CP163439.1"/>
</dbReference>
<accession>A0AB39QHA1</accession>
<dbReference type="InterPro" id="IPR008949">
    <property type="entry name" value="Isoprenoid_synthase_dom_sf"/>
</dbReference>
<sequence>MRDEDLVGGPGALDAFIRTVDRIGLAFVMDDQLSGPGVQAPGLVVRIIEGVTAVTSPAHGTSAPSMPAQGGHLGRLTLFIRVWRGLWRDLCARMSQDWQARSARNWADFFATFPLEDHNHRNGIILDIDSYRALRCISVGVEPFLDMGERVGGFEVPARTQDSAWMRRMRYAASDAIARMNDVHGMERGEPHRDAHNHVLLLEHVPRLCAPLDLNRRERDAVARFTEALCIGISGERNRSWPPTSPLGQHPERYPLSGMHSR</sequence>
<feature type="region of interest" description="Disordered" evidence="1">
    <location>
        <begin position="240"/>
        <end position="262"/>
    </location>
</feature>
<dbReference type="AlphaFoldDB" id="A0AB39QHA1"/>
<evidence type="ECO:0000256" key="1">
    <source>
        <dbReference type="SAM" id="MobiDB-lite"/>
    </source>
</evidence>
<dbReference type="SUPFAM" id="SSF48576">
    <property type="entry name" value="Terpenoid synthases"/>
    <property type="match status" value="1"/>
</dbReference>
<organism evidence="2">
    <name type="scientific">Streptomyces sp. R28</name>
    <dbReference type="NCBI Taxonomy" id="3238628"/>
    <lineage>
        <taxon>Bacteria</taxon>
        <taxon>Bacillati</taxon>
        <taxon>Actinomycetota</taxon>
        <taxon>Actinomycetes</taxon>
        <taxon>Kitasatosporales</taxon>
        <taxon>Streptomycetaceae</taxon>
        <taxon>Streptomyces</taxon>
    </lineage>
</organism>
<dbReference type="Pfam" id="PF19086">
    <property type="entry name" value="Terpene_syn_C_2"/>
    <property type="match status" value="1"/>
</dbReference>
<proteinExistence type="predicted"/>
<name>A0AB39QHA1_9ACTN</name>
<reference evidence="2" key="1">
    <citation type="submission" date="2024-07" db="EMBL/GenBank/DDBJ databases">
        <authorList>
            <person name="Yu S.T."/>
        </authorList>
    </citation>
    <scope>NUCLEOTIDE SEQUENCE</scope>
    <source>
        <strain evidence="2">R28</strain>
    </source>
</reference>
<protein>
    <submittedName>
        <fullName evidence="2">Terpene synthase family protein</fullName>
    </submittedName>
</protein>
<dbReference type="EMBL" id="CP163439">
    <property type="protein sequence ID" value="XDQ40384.1"/>
    <property type="molecule type" value="Genomic_DNA"/>
</dbReference>
<dbReference type="Gene3D" id="1.10.600.10">
    <property type="entry name" value="Farnesyl Diphosphate Synthase"/>
    <property type="match status" value="1"/>
</dbReference>
<evidence type="ECO:0000313" key="2">
    <source>
        <dbReference type="EMBL" id="XDQ40384.1"/>
    </source>
</evidence>